<dbReference type="Proteomes" id="UP000282818">
    <property type="component" value="Unassembled WGS sequence"/>
</dbReference>
<proteinExistence type="predicted"/>
<sequence>MASKIRDFEDWVDVQEALLDTYVEKVFEAKNIDDWFSAAHWYMDAVMTTYADQSRQLFQSAA</sequence>
<organism evidence="1 2">
    <name type="scientific">Neptunomonas marina</name>
    <dbReference type="NCBI Taxonomy" id="1815562"/>
    <lineage>
        <taxon>Bacteria</taxon>
        <taxon>Pseudomonadati</taxon>
        <taxon>Pseudomonadota</taxon>
        <taxon>Gammaproteobacteria</taxon>
        <taxon>Oceanospirillales</taxon>
        <taxon>Oceanospirillaceae</taxon>
        <taxon>Neptunomonas</taxon>
    </lineage>
</organism>
<dbReference type="AlphaFoldDB" id="A0A437QDZ6"/>
<evidence type="ECO:0000313" key="1">
    <source>
        <dbReference type="EMBL" id="RVU32757.1"/>
    </source>
</evidence>
<dbReference type="EMBL" id="SACQ01000001">
    <property type="protein sequence ID" value="RVU32757.1"/>
    <property type="molecule type" value="Genomic_DNA"/>
</dbReference>
<name>A0A437QDZ6_9GAMM</name>
<gene>
    <name evidence="1" type="ORF">EOE65_03615</name>
</gene>
<accession>A0A437QDZ6</accession>
<protein>
    <submittedName>
        <fullName evidence="1">Uncharacterized protein</fullName>
    </submittedName>
</protein>
<reference evidence="1 2" key="1">
    <citation type="submission" date="2019-01" db="EMBL/GenBank/DDBJ databases">
        <authorList>
            <person name="Chen W.-M."/>
        </authorList>
    </citation>
    <scope>NUCLEOTIDE SEQUENCE [LARGE SCALE GENOMIC DNA]</scope>
    <source>
        <strain evidence="1 2">HPM-16</strain>
    </source>
</reference>
<dbReference type="RefSeq" id="WP_127692925.1">
    <property type="nucleotide sequence ID" value="NZ_SACQ01000001.1"/>
</dbReference>
<evidence type="ECO:0000313" key="2">
    <source>
        <dbReference type="Proteomes" id="UP000282818"/>
    </source>
</evidence>
<comment type="caution">
    <text evidence="1">The sequence shown here is derived from an EMBL/GenBank/DDBJ whole genome shotgun (WGS) entry which is preliminary data.</text>
</comment>
<keyword evidence="2" id="KW-1185">Reference proteome</keyword>